<keyword evidence="1" id="KW-1133">Transmembrane helix</keyword>
<accession>A0A1E8CIF2</accession>
<dbReference type="Proteomes" id="UP000175669">
    <property type="component" value="Unassembled WGS sequence"/>
</dbReference>
<evidence type="ECO:0000313" key="2">
    <source>
        <dbReference type="EMBL" id="OFE12159.1"/>
    </source>
</evidence>
<reference evidence="3" key="1">
    <citation type="submission" date="2016-07" db="EMBL/GenBank/DDBJ databases">
        <authorList>
            <person name="Florea S."/>
            <person name="Webb J.S."/>
            <person name="Jaromczyk J."/>
            <person name="Schardl C.L."/>
        </authorList>
    </citation>
    <scope>NUCLEOTIDE SEQUENCE [LARGE SCALE GENOMIC DNA]</scope>
    <source>
        <strain evidence="3">KCTC 42131</strain>
    </source>
</reference>
<dbReference type="OrthoDB" id="7063456at2"/>
<dbReference type="STRING" id="1524254.PHACT_02605"/>
<sequence length="112" mass="12733">MNSPEILVISINFVVALLAYLVIYPLLCGANIWRIALNDLLASGTVLLIAGSLYSGSGHEFSLLFFSVNWFWFALLSYAAIETPFMLWYFKKYRVWDTFKYNKSSPGSRDSS</sequence>
<evidence type="ECO:0000256" key="1">
    <source>
        <dbReference type="SAM" id="Phobius"/>
    </source>
</evidence>
<gene>
    <name evidence="2" type="ORF">PHACT_02605</name>
</gene>
<evidence type="ECO:0000313" key="3">
    <source>
        <dbReference type="Proteomes" id="UP000175669"/>
    </source>
</evidence>
<keyword evidence="1" id="KW-0472">Membrane</keyword>
<comment type="caution">
    <text evidence="2">The sequence shown here is derived from an EMBL/GenBank/DDBJ whole genome shotgun (WGS) entry which is preliminary data.</text>
</comment>
<dbReference type="RefSeq" id="WP_070115783.1">
    <property type="nucleotide sequence ID" value="NZ_CAXATG010000002.1"/>
</dbReference>
<dbReference type="AlphaFoldDB" id="A0A1E8CIF2"/>
<proteinExistence type="predicted"/>
<feature type="transmembrane region" description="Helical" evidence="1">
    <location>
        <begin position="6"/>
        <end position="28"/>
    </location>
</feature>
<name>A0A1E8CIF2_9GAMM</name>
<keyword evidence="1" id="KW-0812">Transmembrane</keyword>
<keyword evidence="3" id="KW-1185">Reference proteome</keyword>
<dbReference type="EMBL" id="MASR01000001">
    <property type="protein sequence ID" value="OFE12159.1"/>
    <property type="molecule type" value="Genomic_DNA"/>
</dbReference>
<protein>
    <submittedName>
        <fullName evidence="2">Uncharacterized protein</fullName>
    </submittedName>
</protein>
<organism evidence="2 3">
    <name type="scientific">Pseudohongiella acticola</name>
    <dbReference type="NCBI Taxonomy" id="1524254"/>
    <lineage>
        <taxon>Bacteria</taxon>
        <taxon>Pseudomonadati</taxon>
        <taxon>Pseudomonadota</taxon>
        <taxon>Gammaproteobacteria</taxon>
        <taxon>Pseudomonadales</taxon>
        <taxon>Pseudohongiellaceae</taxon>
        <taxon>Pseudohongiella</taxon>
    </lineage>
</organism>
<feature type="transmembrane region" description="Helical" evidence="1">
    <location>
        <begin position="40"/>
        <end position="58"/>
    </location>
</feature>
<feature type="transmembrane region" description="Helical" evidence="1">
    <location>
        <begin position="70"/>
        <end position="90"/>
    </location>
</feature>